<evidence type="ECO:0000313" key="4">
    <source>
        <dbReference type="Proteomes" id="UP000293345"/>
    </source>
</evidence>
<dbReference type="GO" id="GO:0004527">
    <property type="term" value="F:exonuclease activity"/>
    <property type="evidence" value="ECO:0007669"/>
    <property type="project" value="UniProtKB-KW"/>
</dbReference>
<dbReference type="CDD" id="cd00840">
    <property type="entry name" value="MPP_Mre11_N"/>
    <property type="match status" value="1"/>
</dbReference>
<dbReference type="Gene3D" id="3.60.21.10">
    <property type="match status" value="1"/>
</dbReference>
<evidence type="ECO:0000256" key="1">
    <source>
        <dbReference type="ARBA" id="ARBA00022801"/>
    </source>
</evidence>
<sequence>MTKSLTFLHSADLHLGAPFRGLAQVSELWAARLIQAIAESFDRMIDAAVKRQVDFVVIAGDIFDASRASYGDYLHFFEGMRTLGAAGIPVYMITGNHDPFTSWQQSMFALPDNVRMLAADHPGFELFEKDGQPACIIAGRGYYNQTWPMDECIADGLTRQAAIQALSPARPRVAEAPFSIGVLHTGLNLDPIKAPVNPSVLMNAGMDYWACGHIHMRYLYPSKENPRIAFSGCIQGRDIKETGTRGVMAVTLAEGAAPQLEYIPTASVVWQRLDVNVEECATLPEVGDKIMREQFRANGKAHCEEMISRITLVGKTKLHEVLSRPDVIEDLRKHVNDSYSSFFCDTLVDATVEPRDEQALRSEGLFPAVLMRVADDQIENKEDAVAFLQAEFIDRNLQMPAACAGKVDKLTKEAENLVLDLLSWGDDQ</sequence>
<evidence type="ECO:0000259" key="2">
    <source>
        <dbReference type="Pfam" id="PF00149"/>
    </source>
</evidence>
<keyword evidence="3" id="KW-0540">Nuclease</keyword>
<keyword evidence="4" id="KW-1185">Reference proteome</keyword>
<gene>
    <name evidence="3" type="ORF">ET524_04175</name>
</gene>
<dbReference type="InterPro" id="IPR004843">
    <property type="entry name" value="Calcineurin-like_PHP"/>
</dbReference>
<evidence type="ECO:0000313" key="3">
    <source>
        <dbReference type="EMBL" id="RXZ53773.1"/>
    </source>
</evidence>
<keyword evidence="3" id="KW-0269">Exonuclease</keyword>
<dbReference type="EMBL" id="SDPW01000001">
    <property type="protein sequence ID" value="RXZ53773.1"/>
    <property type="molecule type" value="Genomic_DNA"/>
</dbReference>
<organism evidence="3 4">
    <name type="scientific">Senegalimassilia faecalis</name>
    <dbReference type="NCBI Taxonomy" id="2509433"/>
    <lineage>
        <taxon>Bacteria</taxon>
        <taxon>Bacillati</taxon>
        <taxon>Actinomycetota</taxon>
        <taxon>Coriobacteriia</taxon>
        <taxon>Coriobacteriales</taxon>
        <taxon>Coriobacteriaceae</taxon>
        <taxon>Senegalimassilia</taxon>
    </lineage>
</organism>
<protein>
    <submittedName>
        <fullName evidence="3">DNA repair exonuclease</fullName>
    </submittedName>
</protein>
<dbReference type="SUPFAM" id="SSF56300">
    <property type="entry name" value="Metallo-dependent phosphatases"/>
    <property type="match status" value="1"/>
</dbReference>
<comment type="caution">
    <text evidence="3">The sequence shown here is derived from an EMBL/GenBank/DDBJ whole genome shotgun (WGS) entry which is preliminary data.</text>
</comment>
<dbReference type="PANTHER" id="PTHR30337:SF7">
    <property type="entry name" value="PHOSPHOESTERASE"/>
    <property type="match status" value="1"/>
</dbReference>
<proteinExistence type="predicted"/>
<dbReference type="AlphaFoldDB" id="A0A4Q2K222"/>
<dbReference type="InterPro" id="IPR041796">
    <property type="entry name" value="Mre11_N"/>
</dbReference>
<name>A0A4Q2K222_9ACTN</name>
<dbReference type="Proteomes" id="UP000293345">
    <property type="component" value="Unassembled WGS sequence"/>
</dbReference>
<dbReference type="OrthoDB" id="9773856at2"/>
<dbReference type="PANTHER" id="PTHR30337">
    <property type="entry name" value="COMPONENT OF ATP-DEPENDENT DSDNA EXONUCLEASE"/>
    <property type="match status" value="1"/>
</dbReference>
<dbReference type="InterPro" id="IPR029052">
    <property type="entry name" value="Metallo-depent_PP-like"/>
</dbReference>
<keyword evidence="1" id="KW-0378">Hydrolase</keyword>
<dbReference type="InterPro" id="IPR050535">
    <property type="entry name" value="DNA_Repair-Maintenance_Comp"/>
</dbReference>
<reference evidence="3 4" key="1">
    <citation type="submission" date="2019-01" db="EMBL/GenBank/DDBJ databases">
        <title>Senegalimassilia sp. nov. KGMB04484 isolated human feces.</title>
        <authorList>
            <person name="Han K.-I."/>
            <person name="Kim J.-S."/>
            <person name="Lee K.C."/>
            <person name="Suh M.K."/>
            <person name="Eom M.K."/>
            <person name="Lee J.H."/>
            <person name="Park S.-H."/>
            <person name="Kang S.W."/>
            <person name="Park J.-E."/>
            <person name="Oh B.S."/>
            <person name="Yu S.Y."/>
            <person name="Choi S.-H."/>
            <person name="Lee D.H."/>
            <person name="Yoon H."/>
            <person name="Kim B.-Y."/>
            <person name="Lee J.H."/>
            <person name="Lee J.-S."/>
        </authorList>
    </citation>
    <scope>NUCLEOTIDE SEQUENCE [LARGE SCALE GENOMIC DNA]</scope>
    <source>
        <strain evidence="3 4">KGMB04484</strain>
    </source>
</reference>
<feature type="domain" description="Calcineurin-like phosphoesterase" evidence="2">
    <location>
        <begin position="6"/>
        <end position="216"/>
    </location>
</feature>
<dbReference type="RefSeq" id="WP_129423487.1">
    <property type="nucleotide sequence ID" value="NZ_SDPW01000001.1"/>
</dbReference>
<accession>A0A4Q2K222</accession>
<dbReference type="Pfam" id="PF00149">
    <property type="entry name" value="Metallophos"/>
    <property type="match status" value="1"/>
</dbReference>